<reference evidence="3 4" key="1">
    <citation type="submission" date="2016-10" db="EMBL/GenBank/DDBJ databases">
        <authorList>
            <person name="de Groot N.N."/>
        </authorList>
    </citation>
    <scope>NUCLEOTIDE SEQUENCE [LARGE SCALE GENOMIC DNA]</scope>
    <source>
        <strain evidence="3 4">DSM 21039</strain>
    </source>
</reference>
<feature type="domain" description="Hypervirulence associated protein TUDOR" evidence="2">
    <location>
        <begin position="8"/>
        <end position="62"/>
    </location>
</feature>
<evidence type="ECO:0000256" key="1">
    <source>
        <dbReference type="SAM" id="MobiDB-lite"/>
    </source>
</evidence>
<evidence type="ECO:0000313" key="3">
    <source>
        <dbReference type="EMBL" id="SEN73524.1"/>
    </source>
</evidence>
<gene>
    <name evidence="3" type="ORF">SAMN04488505_112125</name>
</gene>
<dbReference type="AlphaFoldDB" id="A0A1H8IY40"/>
<dbReference type="OrthoDB" id="71751at2"/>
<keyword evidence="4" id="KW-1185">Reference proteome</keyword>
<dbReference type="Proteomes" id="UP000198984">
    <property type="component" value="Unassembled WGS sequence"/>
</dbReference>
<sequence length="64" mass="7070">MEKQFKKGNTVHWKSSTGKIIKVHTKDFTFKGVTHRASASEPQYEVESDKSGGTAAHKASALHK</sequence>
<evidence type="ECO:0000259" key="2">
    <source>
        <dbReference type="Pfam" id="PF11160"/>
    </source>
</evidence>
<proteinExistence type="predicted"/>
<dbReference type="EMBL" id="FOBB01000012">
    <property type="protein sequence ID" value="SEN73524.1"/>
    <property type="molecule type" value="Genomic_DNA"/>
</dbReference>
<name>A0A1H8IY40_9BACT</name>
<protein>
    <recommendedName>
        <fullName evidence="2">Hypervirulence associated protein TUDOR domain-containing protein</fullName>
    </recommendedName>
</protein>
<dbReference type="Gene3D" id="2.30.30.1060">
    <property type="match status" value="1"/>
</dbReference>
<evidence type="ECO:0000313" key="4">
    <source>
        <dbReference type="Proteomes" id="UP000198984"/>
    </source>
</evidence>
<dbReference type="RefSeq" id="WP_089920745.1">
    <property type="nucleotide sequence ID" value="NZ_FOBB01000012.1"/>
</dbReference>
<dbReference type="STRING" id="573321.SAMN04488505_112125"/>
<accession>A0A1H8IY40</accession>
<dbReference type="Pfam" id="PF11160">
    <property type="entry name" value="Hva1_TUDOR"/>
    <property type="match status" value="1"/>
</dbReference>
<organism evidence="3 4">
    <name type="scientific">Chitinophaga rupis</name>
    <dbReference type="NCBI Taxonomy" id="573321"/>
    <lineage>
        <taxon>Bacteria</taxon>
        <taxon>Pseudomonadati</taxon>
        <taxon>Bacteroidota</taxon>
        <taxon>Chitinophagia</taxon>
        <taxon>Chitinophagales</taxon>
        <taxon>Chitinophagaceae</taxon>
        <taxon>Chitinophaga</taxon>
    </lineage>
</organism>
<feature type="region of interest" description="Disordered" evidence="1">
    <location>
        <begin position="34"/>
        <end position="64"/>
    </location>
</feature>
<dbReference type="InterPro" id="IPR021331">
    <property type="entry name" value="Hva1_TUDOR"/>
</dbReference>